<dbReference type="InterPro" id="IPR016461">
    <property type="entry name" value="COMT-like"/>
</dbReference>
<dbReference type="Proteomes" id="UP000324705">
    <property type="component" value="Chromosome 1A"/>
</dbReference>
<dbReference type="PANTHER" id="PTHR11746">
    <property type="entry name" value="O-METHYLTRANSFERASE"/>
    <property type="match status" value="1"/>
</dbReference>
<keyword evidence="1" id="KW-0489">Methyltransferase</keyword>
<protein>
    <recommendedName>
        <fullName evidence="4">O-methyltransferase C-terminal domain-containing protein</fullName>
    </recommendedName>
</protein>
<gene>
    <name evidence="5" type="ORF">TRITD_1Av1G195040</name>
</gene>
<name>A0A9R0QCW6_TRITD</name>
<dbReference type="GO" id="GO:0032259">
    <property type="term" value="P:methylation"/>
    <property type="evidence" value="ECO:0007669"/>
    <property type="project" value="UniProtKB-KW"/>
</dbReference>
<evidence type="ECO:0000313" key="6">
    <source>
        <dbReference type="Proteomes" id="UP000324705"/>
    </source>
</evidence>
<dbReference type="Gene3D" id="1.10.10.10">
    <property type="entry name" value="Winged helix-like DNA-binding domain superfamily/Winged helix DNA-binding domain"/>
    <property type="match status" value="1"/>
</dbReference>
<dbReference type="SUPFAM" id="SSF46785">
    <property type="entry name" value="Winged helix' DNA-binding domain"/>
    <property type="match status" value="1"/>
</dbReference>
<dbReference type="GO" id="GO:0008171">
    <property type="term" value="F:O-methyltransferase activity"/>
    <property type="evidence" value="ECO:0007669"/>
    <property type="project" value="InterPro"/>
</dbReference>
<organism evidence="5 6">
    <name type="scientific">Triticum turgidum subsp. durum</name>
    <name type="common">Durum wheat</name>
    <name type="synonym">Triticum durum</name>
    <dbReference type="NCBI Taxonomy" id="4567"/>
    <lineage>
        <taxon>Eukaryota</taxon>
        <taxon>Viridiplantae</taxon>
        <taxon>Streptophyta</taxon>
        <taxon>Embryophyta</taxon>
        <taxon>Tracheophyta</taxon>
        <taxon>Spermatophyta</taxon>
        <taxon>Magnoliopsida</taxon>
        <taxon>Liliopsida</taxon>
        <taxon>Poales</taxon>
        <taxon>Poaceae</taxon>
        <taxon>BOP clade</taxon>
        <taxon>Pooideae</taxon>
        <taxon>Triticodae</taxon>
        <taxon>Triticeae</taxon>
        <taxon>Triticinae</taxon>
        <taxon>Triticum</taxon>
    </lineage>
</organism>
<dbReference type="InterPro" id="IPR036390">
    <property type="entry name" value="WH_DNA-bd_sf"/>
</dbReference>
<dbReference type="EMBL" id="LT934111">
    <property type="protein sequence ID" value="VAH09284.1"/>
    <property type="molecule type" value="Genomic_DNA"/>
</dbReference>
<keyword evidence="3" id="KW-0949">S-adenosyl-L-methionine</keyword>
<sequence>MALTVKSTDDQAVLDAEHELWATTFSYIKSMALKSALDLRLADAIHHHGGAAEPLYALTPVSRLLVGSWNLVSIITMLLSPNFVTTFLGIGAWFEHALPDPCLFTQAHGEALWTMADHDATFDALINDGMVSDSSFIMDIAMRECGEVFQGIGSLMDVGGGLGAAAQAISRAFPSLECTVMDLDHVVDKAPAGTDVKYVVGDMFESVPPADAVFLKVCTSYSFVGPANFFLFVFVHACALRTPFINML</sequence>
<proteinExistence type="predicted"/>
<dbReference type="InterPro" id="IPR001077">
    <property type="entry name" value="COMT_C"/>
</dbReference>
<dbReference type="InterPro" id="IPR036388">
    <property type="entry name" value="WH-like_DNA-bd_sf"/>
</dbReference>
<evidence type="ECO:0000259" key="4">
    <source>
        <dbReference type="Pfam" id="PF00891"/>
    </source>
</evidence>
<dbReference type="GO" id="GO:0046983">
    <property type="term" value="F:protein dimerization activity"/>
    <property type="evidence" value="ECO:0007669"/>
    <property type="project" value="InterPro"/>
</dbReference>
<evidence type="ECO:0000256" key="2">
    <source>
        <dbReference type="ARBA" id="ARBA00022679"/>
    </source>
</evidence>
<evidence type="ECO:0000313" key="5">
    <source>
        <dbReference type="EMBL" id="VAH09284.1"/>
    </source>
</evidence>
<dbReference type="Gene3D" id="3.40.50.150">
    <property type="entry name" value="Vaccinia Virus protein VP39"/>
    <property type="match status" value="1"/>
</dbReference>
<evidence type="ECO:0000256" key="1">
    <source>
        <dbReference type="ARBA" id="ARBA00022603"/>
    </source>
</evidence>
<keyword evidence="6" id="KW-1185">Reference proteome</keyword>
<dbReference type="SUPFAM" id="SSF53335">
    <property type="entry name" value="S-adenosyl-L-methionine-dependent methyltransferases"/>
    <property type="match status" value="1"/>
</dbReference>
<evidence type="ECO:0000256" key="3">
    <source>
        <dbReference type="ARBA" id="ARBA00022691"/>
    </source>
</evidence>
<dbReference type="Pfam" id="PF00891">
    <property type="entry name" value="Methyltransf_2"/>
    <property type="match status" value="1"/>
</dbReference>
<feature type="domain" description="O-methyltransferase C-terminal" evidence="4">
    <location>
        <begin position="90"/>
        <end position="217"/>
    </location>
</feature>
<dbReference type="AlphaFoldDB" id="A0A9R0QCW6"/>
<dbReference type="PROSITE" id="PS51683">
    <property type="entry name" value="SAM_OMT_II"/>
    <property type="match status" value="1"/>
</dbReference>
<accession>A0A9R0QCW6</accession>
<dbReference type="Gramene" id="TRITD1Av1G195040.4">
    <property type="protein sequence ID" value="TRITD1Av1G195040.4"/>
    <property type="gene ID" value="TRITD1Av1G195040"/>
</dbReference>
<reference evidence="5 6" key="1">
    <citation type="submission" date="2017-09" db="EMBL/GenBank/DDBJ databases">
        <authorList>
            <consortium name="International Durum Wheat Genome Sequencing Consortium (IDWGSC)"/>
            <person name="Milanesi L."/>
        </authorList>
    </citation>
    <scope>NUCLEOTIDE SEQUENCE [LARGE SCALE GENOMIC DNA]</scope>
    <source>
        <strain evidence="6">cv. Svevo</strain>
    </source>
</reference>
<dbReference type="InterPro" id="IPR029063">
    <property type="entry name" value="SAM-dependent_MTases_sf"/>
</dbReference>
<keyword evidence="2" id="KW-0808">Transferase</keyword>